<gene>
    <name evidence="2" type="ORF">GUY60_25470</name>
</gene>
<dbReference type="AlphaFoldDB" id="A0A964XPM2"/>
<name>A0A964XPM2_9ACTN</name>
<keyword evidence="3" id="KW-1185">Reference proteome</keyword>
<evidence type="ECO:0000313" key="3">
    <source>
        <dbReference type="Proteomes" id="UP000598297"/>
    </source>
</evidence>
<evidence type="ECO:0000313" key="2">
    <source>
        <dbReference type="EMBL" id="NBE54713.1"/>
    </source>
</evidence>
<reference evidence="2" key="1">
    <citation type="submission" date="2020-01" db="EMBL/GenBank/DDBJ databases">
        <title>Whole-genome analyses of novel actinobacteria.</title>
        <authorList>
            <person name="Sahin N."/>
        </authorList>
    </citation>
    <scope>NUCLEOTIDE SEQUENCE</scope>
    <source>
        <strain evidence="2">YC537</strain>
    </source>
</reference>
<proteinExistence type="predicted"/>
<dbReference type="OrthoDB" id="4291534at2"/>
<sequence length="90" mass="9347">MSAIPERFTVLLKPQLADAEGHPEHGGALRSATVTHTGRTGSSGFPRYEGDGVQADIDPATRTVEAVTVDGSALPYGWVAQVAEEGGGDR</sequence>
<comment type="caution">
    <text evidence="2">The sequence shown here is derived from an EMBL/GenBank/DDBJ whole genome shotgun (WGS) entry which is preliminary data.</text>
</comment>
<protein>
    <submittedName>
        <fullName evidence="2">Uncharacterized protein</fullName>
    </submittedName>
</protein>
<feature type="region of interest" description="Disordered" evidence="1">
    <location>
        <begin position="17"/>
        <end position="54"/>
    </location>
</feature>
<feature type="non-terminal residue" evidence="2">
    <location>
        <position position="90"/>
    </location>
</feature>
<feature type="compositionally biased region" description="Polar residues" evidence="1">
    <location>
        <begin position="32"/>
        <end position="43"/>
    </location>
</feature>
<organism evidence="2 3">
    <name type="scientific">Streptomyces boluensis</name>
    <dbReference type="NCBI Taxonomy" id="1775135"/>
    <lineage>
        <taxon>Bacteria</taxon>
        <taxon>Bacillati</taxon>
        <taxon>Actinomycetota</taxon>
        <taxon>Actinomycetes</taxon>
        <taxon>Kitasatosporales</taxon>
        <taxon>Streptomycetaceae</taxon>
        <taxon>Streptomyces</taxon>
    </lineage>
</organism>
<dbReference type="RefSeq" id="WP_161701788.1">
    <property type="nucleotide sequence ID" value="NZ_JAAAHS010000242.1"/>
</dbReference>
<evidence type="ECO:0000256" key="1">
    <source>
        <dbReference type="SAM" id="MobiDB-lite"/>
    </source>
</evidence>
<dbReference type="EMBL" id="JAAAHS010000242">
    <property type="protein sequence ID" value="NBE54713.1"/>
    <property type="molecule type" value="Genomic_DNA"/>
</dbReference>
<dbReference type="Proteomes" id="UP000598297">
    <property type="component" value="Unassembled WGS sequence"/>
</dbReference>
<accession>A0A964XPM2</accession>